<dbReference type="PANTHER" id="PTHR47295">
    <property type="entry name" value="EG45-LIKE DOMAIN CONTAINING PROTEIN 1-RELATED"/>
    <property type="match status" value="1"/>
</dbReference>
<feature type="non-terminal residue" evidence="2">
    <location>
        <position position="1"/>
    </location>
</feature>
<dbReference type="EMBL" id="JABFAC010000008">
    <property type="protein sequence ID" value="MBA0620269.1"/>
    <property type="molecule type" value="Genomic_DNA"/>
</dbReference>
<proteinExistence type="predicted"/>
<name>A0A7J8S2K0_GOSDV</name>
<dbReference type="Gene3D" id="2.40.40.10">
    <property type="entry name" value="RlpA-like domain"/>
    <property type="match status" value="1"/>
</dbReference>
<evidence type="ECO:0000259" key="1">
    <source>
        <dbReference type="Pfam" id="PF03330"/>
    </source>
</evidence>
<dbReference type="InterPro" id="IPR009009">
    <property type="entry name" value="RlpA-like_DPBB"/>
</dbReference>
<comment type="caution">
    <text evidence="2">The sequence shown here is derived from an EMBL/GenBank/DDBJ whole genome shotgun (WGS) entry which is preliminary data.</text>
</comment>
<sequence>MWMAVRTYSARAVEAMAVQMGTKLTSACFENQDQGKLIATAGDAFLYNGTAGKSVTVKIVDHCPGCPLTIDLSCESFTIIANLVAGIINVDYR</sequence>
<accession>A0A7J8S2K0</accession>
<dbReference type="GO" id="GO:0048046">
    <property type="term" value="C:apoplast"/>
    <property type="evidence" value="ECO:0007669"/>
    <property type="project" value="InterPro"/>
</dbReference>
<feature type="domain" description="RlpA-like protein double-psi beta-barrel" evidence="1">
    <location>
        <begin position="47"/>
        <end position="92"/>
    </location>
</feature>
<dbReference type="InterPro" id="IPR036908">
    <property type="entry name" value="RlpA-like_sf"/>
</dbReference>
<organism evidence="2 3">
    <name type="scientific">Gossypium davidsonii</name>
    <name type="common">Davidson's cotton</name>
    <name type="synonym">Gossypium klotzschianum subsp. davidsonii</name>
    <dbReference type="NCBI Taxonomy" id="34287"/>
    <lineage>
        <taxon>Eukaryota</taxon>
        <taxon>Viridiplantae</taxon>
        <taxon>Streptophyta</taxon>
        <taxon>Embryophyta</taxon>
        <taxon>Tracheophyta</taxon>
        <taxon>Spermatophyta</taxon>
        <taxon>Magnoliopsida</taxon>
        <taxon>eudicotyledons</taxon>
        <taxon>Gunneridae</taxon>
        <taxon>Pentapetalae</taxon>
        <taxon>rosids</taxon>
        <taxon>malvids</taxon>
        <taxon>Malvales</taxon>
        <taxon>Malvaceae</taxon>
        <taxon>Malvoideae</taxon>
        <taxon>Gossypium</taxon>
    </lineage>
</organism>
<evidence type="ECO:0000313" key="2">
    <source>
        <dbReference type="EMBL" id="MBA0620269.1"/>
    </source>
</evidence>
<protein>
    <recommendedName>
        <fullName evidence="1">RlpA-like protein double-psi beta-barrel domain-containing protein</fullName>
    </recommendedName>
</protein>
<dbReference type="InterPro" id="IPR044206">
    <property type="entry name" value="EGC1/2"/>
</dbReference>
<evidence type="ECO:0000313" key="3">
    <source>
        <dbReference type="Proteomes" id="UP000593561"/>
    </source>
</evidence>
<dbReference type="Pfam" id="PF03330">
    <property type="entry name" value="DPBB_1"/>
    <property type="match status" value="1"/>
</dbReference>
<keyword evidence="3" id="KW-1185">Reference proteome</keyword>
<dbReference type="Proteomes" id="UP000593561">
    <property type="component" value="Unassembled WGS sequence"/>
</dbReference>
<dbReference type="AlphaFoldDB" id="A0A7J8S2K0"/>
<dbReference type="GO" id="GO:0009627">
    <property type="term" value="P:systemic acquired resistance"/>
    <property type="evidence" value="ECO:0007669"/>
    <property type="project" value="InterPro"/>
</dbReference>
<dbReference type="SUPFAM" id="SSF50685">
    <property type="entry name" value="Barwin-like endoglucanases"/>
    <property type="match status" value="1"/>
</dbReference>
<reference evidence="2 3" key="1">
    <citation type="journal article" date="2019" name="Genome Biol. Evol.">
        <title>Insights into the evolution of the New World diploid cottons (Gossypium, subgenus Houzingenia) based on genome sequencing.</title>
        <authorList>
            <person name="Grover C.E."/>
            <person name="Arick M.A. 2nd"/>
            <person name="Thrash A."/>
            <person name="Conover J.L."/>
            <person name="Sanders W.S."/>
            <person name="Peterson D.G."/>
            <person name="Frelichowski J.E."/>
            <person name="Scheffler J.A."/>
            <person name="Scheffler B.E."/>
            <person name="Wendel J.F."/>
        </authorList>
    </citation>
    <scope>NUCLEOTIDE SEQUENCE [LARGE SCALE GENOMIC DNA]</scope>
    <source>
        <strain evidence="2">27</strain>
        <tissue evidence="2">Leaf</tissue>
    </source>
</reference>
<gene>
    <name evidence="2" type="ORF">Godav_006020</name>
</gene>
<dbReference type="PANTHER" id="PTHR47295:SF2">
    <property type="entry name" value="EG45-LIKE DOMAIN CONTAINING PROTEIN 1-RELATED"/>
    <property type="match status" value="1"/>
</dbReference>